<comment type="cofactor">
    <cofactor evidence="1">
        <name>adenosylcob(III)alamin</name>
        <dbReference type="ChEBI" id="CHEBI:18408"/>
    </cofactor>
</comment>
<dbReference type="GO" id="GO:0031419">
    <property type="term" value="F:cobalamin binding"/>
    <property type="evidence" value="ECO:0007669"/>
    <property type="project" value="UniProtKB-KW"/>
</dbReference>
<dbReference type="NCBIfam" id="TIGR00640">
    <property type="entry name" value="acid_CoA_mut_C"/>
    <property type="match status" value="1"/>
</dbReference>
<reference evidence="7" key="1">
    <citation type="journal article" date="2015" name="Nature">
        <title>Complex archaea that bridge the gap between prokaryotes and eukaryotes.</title>
        <authorList>
            <person name="Spang A."/>
            <person name="Saw J.H."/>
            <person name="Jorgensen S.L."/>
            <person name="Zaremba-Niedzwiedzka K."/>
            <person name="Martijn J."/>
            <person name="Lind A.E."/>
            <person name="van Eijk R."/>
            <person name="Schleper C."/>
            <person name="Guy L."/>
            <person name="Ettema T.J."/>
        </authorList>
    </citation>
    <scope>NUCLEOTIDE SEQUENCE</scope>
</reference>
<keyword evidence="5" id="KW-0170">Cobalt</keyword>
<dbReference type="Gene3D" id="3.40.50.280">
    <property type="entry name" value="Cobalamin-binding domain"/>
    <property type="match status" value="1"/>
</dbReference>
<evidence type="ECO:0000256" key="5">
    <source>
        <dbReference type="ARBA" id="ARBA00023285"/>
    </source>
</evidence>
<dbReference type="GO" id="GO:0016853">
    <property type="term" value="F:isomerase activity"/>
    <property type="evidence" value="ECO:0007669"/>
    <property type="project" value="UniProtKB-KW"/>
</dbReference>
<protein>
    <recommendedName>
        <fullName evidence="6">B12-binding domain-containing protein</fullName>
    </recommendedName>
</protein>
<dbReference type="InterPro" id="IPR006158">
    <property type="entry name" value="Cobalamin-bd"/>
</dbReference>
<feature type="domain" description="B12-binding" evidence="6">
    <location>
        <begin position="4"/>
        <end position="132"/>
    </location>
</feature>
<dbReference type="Pfam" id="PF02310">
    <property type="entry name" value="B12-binding"/>
    <property type="match status" value="1"/>
</dbReference>
<dbReference type="EMBL" id="LAZR01026746">
    <property type="protein sequence ID" value="KKL67796.1"/>
    <property type="molecule type" value="Genomic_DNA"/>
</dbReference>
<keyword evidence="2" id="KW-0846">Cobalamin</keyword>
<gene>
    <name evidence="7" type="ORF">LCGC14_2131400</name>
</gene>
<dbReference type="PROSITE" id="PS51332">
    <property type="entry name" value="B12_BINDING"/>
    <property type="match status" value="1"/>
</dbReference>
<proteinExistence type="predicted"/>
<dbReference type="AlphaFoldDB" id="A0A0F9ENI3"/>
<name>A0A0F9ENI3_9ZZZZ</name>
<dbReference type="PANTHER" id="PTHR48101:SF1">
    <property type="entry name" value="METHYLMALONYL-COA MUTASE, LARGE SUBUNIT"/>
    <property type="match status" value="1"/>
</dbReference>
<evidence type="ECO:0000256" key="2">
    <source>
        <dbReference type="ARBA" id="ARBA00022628"/>
    </source>
</evidence>
<keyword evidence="3" id="KW-0479">Metal-binding</keyword>
<dbReference type="InterPro" id="IPR036724">
    <property type="entry name" value="Cobalamin-bd_sf"/>
</dbReference>
<accession>A0A0F9ENI3</accession>
<evidence type="ECO:0000256" key="1">
    <source>
        <dbReference type="ARBA" id="ARBA00001922"/>
    </source>
</evidence>
<evidence type="ECO:0000256" key="4">
    <source>
        <dbReference type="ARBA" id="ARBA00023235"/>
    </source>
</evidence>
<dbReference type="PANTHER" id="PTHR48101">
    <property type="entry name" value="METHYLMALONYL-COA MUTASE, MITOCHONDRIAL-RELATED"/>
    <property type="match status" value="1"/>
</dbReference>
<evidence type="ECO:0000313" key="7">
    <source>
        <dbReference type="EMBL" id="KKL67796.1"/>
    </source>
</evidence>
<keyword evidence="4" id="KW-0413">Isomerase</keyword>
<sequence>MDRKIKVVIAKLGLDIHWRGVYLVAQYLKEAGMDVVYLGNKFPAEIVEAAIEEDADVVGLSSLCGNHLSLGPMVVDMLKEKGMDNVKVFMGGVMPLDHAKKLEGNYGIHRVYLPETPMQKIVDEINESVQDAA</sequence>
<organism evidence="7">
    <name type="scientific">marine sediment metagenome</name>
    <dbReference type="NCBI Taxonomy" id="412755"/>
    <lineage>
        <taxon>unclassified sequences</taxon>
        <taxon>metagenomes</taxon>
        <taxon>ecological metagenomes</taxon>
    </lineage>
</organism>
<comment type="caution">
    <text evidence="7">The sequence shown here is derived from an EMBL/GenBank/DDBJ whole genome shotgun (WGS) entry which is preliminary data.</text>
</comment>
<evidence type="ECO:0000259" key="6">
    <source>
        <dbReference type="PROSITE" id="PS51332"/>
    </source>
</evidence>
<dbReference type="SUPFAM" id="SSF52242">
    <property type="entry name" value="Cobalamin (vitamin B12)-binding domain"/>
    <property type="match status" value="1"/>
</dbReference>
<evidence type="ECO:0000256" key="3">
    <source>
        <dbReference type="ARBA" id="ARBA00022723"/>
    </source>
</evidence>
<dbReference type="InterPro" id="IPR006159">
    <property type="entry name" value="Acid_CoA_mut_C"/>
</dbReference>
<dbReference type="GO" id="GO:0046872">
    <property type="term" value="F:metal ion binding"/>
    <property type="evidence" value="ECO:0007669"/>
    <property type="project" value="UniProtKB-KW"/>
</dbReference>